<comment type="subcellular location">
    <subcellularLocation>
        <location evidence="1">Membrane</location>
        <topology evidence="1">Multi-pass membrane protein</topology>
    </subcellularLocation>
</comment>
<evidence type="ECO:0008006" key="9">
    <source>
        <dbReference type="Google" id="ProtNLM"/>
    </source>
</evidence>
<dbReference type="InterPro" id="IPR018499">
    <property type="entry name" value="Tetraspanin/Peripherin"/>
</dbReference>
<feature type="compositionally biased region" description="Low complexity" evidence="5">
    <location>
        <begin position="53"/>
        <end position="69"/>
    </location>
</feature>
<feature type="compositionally biased region" description="Polar residues" evidence="5">
    <location>
        <begin position="498"/>
        <end position="517"/>
    </location>
</feature>
<evidence type="ECO:0000256" key="4">
    <source>
        <dbReference type="ARBA" id="ARBA00023136"/>
    </source>
</evidence>
<dbReference type="AlphaFoldDB" id="A0A1Y2B6E1"/>
<keyword evidence="2 6" id="KW-0812">Transmembrane</keyword>
<proteinExistence type="predicted"/>
<feature type="region of interest" description="Disordered" evidence="5">
    <location>
        <begin position="498"/>
        <end position="602"/>
    </location>
</feature>
<feature type="compositionally biased region" description="Low complexity" evidence="5">
    <location>
        <begin position="32"/>
        <end position="45"/>
    </location>
</feature>
<evidence type="ECO:0000313" key="8">
    <source>
        <dbReference type="Proteomes" id="UP000193986"/>
    </source>
</evidence>
<dbReference type="STRING" id="71784.A0A1Y2B6E1"/>
<keyword evidence="8" id="KW-1185">Reference proteome</keyword>
<dbReference type="GO" id="GO:0016020">
    <property type="term" value="C:membrane"/>
    <property type="evidence" value="ECO:0007669"/>
    <property type="project" value="UniProtKB-SubCell"/>
</dbReference>
<feature type="transmembrane region" description="Helical" evidence="6">
    <location>
        <begin position="294"/>
        <end position="315"/>
    </location>
</feature>
<evidence type="ECO:0000256" key="6">
    <source>
        <dbReference type="SAM" id="Phobius"/>
    </source>
</evidence>
<keyword evidence="3 6" id="KW-1133">Transmembrane helix</keyword>
<dbReference type="InParanoid" id="A0A1Y2B6E1"/>
<sequence>MSNNFAAQRRSRLLNLIPSRHQRRTSESTLQPLEPSPLYYPSSPGGRTGTGGLSSSPNNNYNYNNSNSYIRAQNRSPSPSPSDYNMSSTNHAMQETVSYPDDLAPPTVPFAPIRNNNDSSSGLSSSRRSSFSSLDNKGSSPRGGRPGSLSVNYVPAKFTKLHAPGDWAHRRGGKQGGGRDAFAKNASRMGQLGTVDDDEGVVFQLGKGGLKKKKPKLRWNRFKWALFAANSILLAYGMTALVAAILVWLNVFYQADVIRVGNRAELIISTIAAVLIVLTSLVGYAGVILNVRAFLAVYTLLLWACFALLVTPGYMTYKQRTFNLEGKINAQWSRNLGSEGRQRVQDALRCCGYFSPYVEATQSPLCYARSNFPGCKARYLRVERRVLEIWYICAFALVPVHIFIIVASLLCSNHITYRFGKGLTPKRYRLDLGSMAVIMDEYASQIAAQYGPGVAAEAKNRSSAYNLTNFYDNSPSPSIKSQSRQNSFVGVSTTTGINPTITHPTSRLAANSTTASGTPLYDPARDSFDATSIRDGVGYNNNNNNNNDLDSARWDESQSGEGTDNNYSQAGGGHGWSGGNNTHEYDNGGHNYGQSYYGGSGR</sequence>
<comment type="caution">
    <text evidence="7">The sequence shown here is derived from an EMBL/GenBank/DDBJ whole genome shotgun (WGS) entry which is preliminary data.</text>
</comment>
<name>A0A1Y2B6E1_9TREE</name>
<feature type="transmembrane region" description="Helical" evidence="6">
    <location>
        <begin position="224"/>
        <end position="246"/>
    </location>
</feature>
<dbReference type="OrthoDB" id="2156690at2759"/>
<gene>
    <name evidence="7" type="ORF">BCR39DRAFT_529758</name>
</gene>
<feature type="transmembrane region" description="Helical" evidence="6">
    <location>
        <begin position="266"/>
        <end position="287"/>
    </location>
</feature>
<evidence type="ECO:0000256" key="1">
    <source>
        <dbReference type="ARBA" id="ARBA00004141"/>
    </source>
</evidence>
<reference evidence="7 8" key="1">
    <citation type="submission" date="2016-07" db="EMBL/GenBank/DDBJ databases">
        <title>Pervasive Adenine N6-methylation of Active Genes in Fungi.</title>
        <authorList>
            <consortium name="DOE Joint Genome Institute"/>
            <person name="Mondo S.J."/>
            <person name="Dannebaum R.O."/>
            <person name="Kuo R.C."/>
            <person name="Labutti K."/>
            <person name="Haridas S."/>
            <person name="Kuo A."/>
            <person name="Salamov A."/>
            <person name="Ahrendt S.R."/>
            <person name="Lipzen A."/>
            <person name="Sullivan W."/>
            <person name="Andreopoulos W.B."/>
            <person name="Clum A."/>
            <person name="Lindquist E."/>
            <person name="Daum C."/>
            <person name="Ramamoorthy G.K."/>
            <person name="Gryganskyi A."/>
            <person name="Culley D."/>
            <person name="Magnuson J.K."/>
            <person name="James T.Y."/>
            <person name="O'Malley M.A."/>
            <person name="Stajich J.E."/>
            <person name="Spatafora J.W."/>
            <person name="Visel A."/>
            <person name="Grigoriev I.V."/>
        </authorList>
    </citation>
    <scope>NUCLEOTIDE SEQUENCE [LARGE SCALE GENOMIC DNA]</scope>
    <source>
        <strain evidence="7 8">68-887.2</strain>
    </source>
</reference>
<feature type="region of interest" description="Disordered" evidence="5">
    <location>
        <begin position="17"/>
        <end position="149"/>
    </location>
</feature>
<organism evidence="7 8">
    <name type="scientific">Naematelia encephala</name>
    <dbReference type="NCBI Taxonomy" id="71784"/>
    <lineage>
        <taxon>Eukaryota</taxon>
        <taxon>Fungi</taxon>
        <taxon>Dikarya</taxon>
        <taxon>Basidiomycota</taxon>
        <taxon>Agaricomycotina</taxon>
        <taxon>Tremellomycetes</taxon>
        <taxon>Tremellales</taxon>
        <taxon>Naemateliaceae</taxon>
        <taxon>Naematelia</taxon>
    </lineage>
</organism>
<feature type="compositionally biased region" description="Polar residues" evidence="5">
    <location>
        <begin position="557"/>
        <end position="569"/>
    </location>
</feature>
<feature type="compositionally biased region" description="Polar residues" evidence="5">
    <location>
        <begin position="70"/>
        <end position="97"/>
    </location>
</feature>
<feature type="transmembrane region" description="Helical" evidence="6">
    <location>
        <begin position="389"/>
        <end position="411"/>
    </location>
</feature>
<evidence type="ECO:0000256" key="5">
    <source>
        <dbReference type="SAM" id="MobiDB-lite"/>
    </source>
</evidence>
<dbReference type="EMBL" id="MCFC01000020">
    <property type="protein sequence ID" value="ORY30403.1"/>
    <property type="molecule type" value="Genomic_DNA"/>
</dbReference>
<evidence type="ECO:0000256" key="3">
    <source>
        <dbReference type="ARBA" id="ARBA00022989"/>
    </source>
</evidence>
<keyword evidence="4 6" id="KW-0472">Membrane</keyword>
<accession>A0A1Y2B6E1</accession>
<dbReference type="Pfam" id="PF00335">
    <property type="entry name" value="Tetraspanin"/>
    <property type="match status" value="1"/>
</dbReference>
<evidence type="ECO:0000256" key="2">
    <source>
        <dbReference type="ARBA" id="ARBA00022692"/>
    </source>
</evidence>
<dbReference type="Proteomes" id="UP000193986">
    <property type="component" value="Unassembled WGS sequence"/>
</dbReference>
<feature type="compositionally biased region" description="Low complexity" evidence="5">
    <location>
        <begin position="119"/>
        <end position="149"/>
    </location>
</feature>
<evidence type="ECO:0000313" key="7">
    <source>
        <dbReference type="EMBL" id="ORY30403.1"/>
    </source>
</evidence>
<protein>
    <recommendedName>
        <fullName evidence="9">Tetraspanin Tsp2</fullName>
    </recommendedName>
</protein>